<name>A0A4U8T927_9HELI</name>
<evidence type="ECO:0000313" key="3">
    <source>
        <dbReference type="Proteomes" id="UP000029861"/>
    </source>
</evidence>
<dbReference type="Gene3D" id="3.90.1720.70">
    <property type="match status" value="1"/>
</dbReference>
<dbReference type="RefSeq" id="WP_052089230.1">
    <property type="nucleotide sequence ID" value="NZ_FZNF01000036.1"/>
</dbReference>
<dbReference type="InterPro" id="IPR025562">
    <property type="entry name" value="Tae4"/>
</dbReference>
<dbReference type="AlphaFoldDB" id="A0A4U8T927"/>
<comment type="caution">
    <text evidence="2">The sequence shown here is derived from an EMBL/GenBank/DDBJ whole genome shotgun (WGS) entry which is preliminary data.</text>
</comment>
<organism evidence="2 3">
    <name type="scientific">Helicobacter trogontum</name>
    <dbReference type="NCBI Taxonomy" id="50960"/>
    <lineage>
        <taxon>Bacteria</taxon>
        <taxon>Pseudomonadati</taxon>
        <taxon>Campylobacterota</taxon>
        <taxon>Epsilonproteobacteria</taxon>
        <taxon>Campylobacterales</taxon>
        <taxon>Helicobacteraceae</taxon>
        <taxon>Helicobacter</taxon>
    </lineage>
</organism>
<dbReference type="Proteomes" id="UP000029861">
    <property type="component" value="Unassembled WGS sequence"/>
</dbReference>
<evidence type="ECO:0000313" key="2">
    <source>
        <dbReference type="EMBL" id="TLD96266.1"/>
    </source>
</evidence>
<gene>
    <name evidence="2" type="ORF">LS80_008790</name>
</gene>
<dbReference type="Pfam" id="PF14113">
    <property type="entry name" value="Tae4"/>
    <property type="match status" value="1"/>
</dbReference>
<sequence>MSNTISFQCHIQISSKELKKVVGKTLTFMGNSKTIDENGKVVFDCELQAQDKAKSFPITIEDEEYVIVGTGKCNAIAHRDSTNPFCLMLNKDNEASIEYIRIYKEIDKADSDQKEQRDIYTAQVEKPNETTQQSNTNDTHNSQAKPQENQNLVNIEAHLTSGKALKKDIQWGYYIKQSNENLKAKVSIKDLKSFTFVSKDTYNTKVSFDINAKFSYTITENNSQKEVEDYLKEKHQLIIFAYKNNPAYNVGERITHTILTISQYPILKLTSKTLTLLHTHTNTTYTLSHSCDTHYLSQNLKSEIVYTLEFRESNLYIKDKESNKDIALMLTKEIPNIQEKTILLDSKDLQALQTILELHTYKDTRVVYVEVEKAKRPNFESVKRAYDEINRIDTQATYIILFNTKKQEAIKDGKSEQEAINIAKEFAEKMQYAQARYEKIGGNIFDEFKRNMEGFRNTCALQVSYALNFGGMSINTKIENREYGSLRGAETEKQAHLYIVGVIQMRDFLLKQWGKPNMRKSFYEISSYKALLEHNQSLLTELKTLNTKGIATIGGQGFINGQHYRNFWHTTLWNLDEFVDVQNERNINYLGGVDNNGVEYLAREFFFWELD</sequence>
<reference evidence="2 3" key="1">
    <citation type="journal article" date="2014" name="Genome Announc.">
        <title>Draft genome sequences of eight enterohepatic helicobacter species isolated from both laboratory and wild rodents.</title>
        <authorList>
            <person name="Sheh A."/>
            <person name="Shen Z."/>
            <person name="Fox J.G."/>
        </authorList>
    </citation>
    <scope>NUCLEOTIDE SEQUENCE [LARGE SCALE GENOMIC DNA]</scope>
    <source>
        <strain evidence="2 3">ATCC 49310</strain>
    </source>
</reference>
<proteinExistence type="predicted"/>
<evidence type="ECO:0000256" key="1">
    <source>
        <dbReference type="SAM" id="MobiDB-lite"/>
    </source>
</evidence>
<dbReference type="EMBL" id="JRPK02000037">
    <property type="protein sequence ID" value="TLD96266.1"/>
    <property type="molecule type" value="Genomic_DNA"/>
</dbReference>
<feature type="region of interest" description="Disordered" evidence="1">
    <location>
        <begin position="122"/>
        <end position="148"/>
    </location>
</feature>
<accession>A0A4U8T927</accession>
<protein>
    <submittedName>
        <fullName evidence="2">Uncharacterized protein</fullName>
    </submittedName>
</protein>
<feature type="compositionally biased region" description="Polar residues" evidence="1">
    <location>
        <begin position="129"/>
        <end position="148"/>
    </location>
</feature>